<name>A0A2A5X0B6_9GAMM</name>
<feature type="compositionally biased region" description="Low complexity" evidence="1">
    <location>
        <begin position="400"/>
        <end position="409"/>
    </location>
</feature>
<feature type="compositionally biased region" description="Polar residues" evidence="1">
    <location>
        <begin position="269"/>
        <end position="278"/>
    </location>
</feature>
<dbReference type="InterPro" id="IPR011723">
    <property type="entry name" value="Znf/thioredoxin_put"/>
</dbReference>
<proteinExistence type="predicted"/>
<feature type="compositionally biased region" description="Acidic residues" evidence="1">
    <location>
        <begin position="110"/>
        <end position="128"/>
    </location>
</feature>
<evidence type="ECO:0000313" key="3">
    <source>
        <dbReference type="EMBL" id="PDH41887.1"/>
    </source>
</evidence>
<dbReference type="NCBIfam" id="TIGR02098">
    <property type="entry name" value="MJ0042_CXXC"/>
    <property type="match status" value="1"/>
</dbReference>
<feature type="compositionally biased region" description="Acidic residues" evidence="1">
    <location>
        <begin position="211"/>
        <end position="222"/>
    </location>
</feature>
<evidence type="ECO:0000259" key="2">
    <source>
        <dbReference type="Pfam" id="PF13719"/>
    </source>
</evidence>
<evidence type="ECO:0000256" key="1">
    <source>
        <dbReference type="SAM" id="MobiDB-lite"/>
    </source>
</evidence>
<feature type="compositionally biased region" description="Acidic residues" evidence="1">
    <location>
        <begin position="329"/>
        <end position="346"/>
    </location>
</feature>
<dbReference type="Proteomes" id="UP000219327">
    <property type="component" value="Unassembled WGS sequence"/>
</dbReference>
<gene>
    <name evidence="3" type="ORF">CNE99_00710</name>
</gene>
<dbReference type="AlphaFoldDB" id="A0A2A5X0B6"/>
<protein>
    <recommendedName>
        <fullName evidence="2">Zinc finger/thioredoxin putative domain-containing protein</fullName>
    </recommendedName>
</protein>
<feature type="compositionally biased region" description="Basic and acidic residues" evidence="1">
    <location>
        <begin position="188"/>
        <end position="203"/>
    </location>
</feature>
<feature type="region of interest" description="Disordered" evidence="1">
    <location>
        <begin position="72"/>
        <end position="424"/>
    </location>
</feature>
<feature type="domain" description="Zinc finger/thioredoxin putative" evidence="2">
    <location>
        <begin position="8"/>
        <end position="44"/>
    </location>
</feature>
<dbReference type="Pfam" id="PF13719">
    <property type="entry name" value="Zn_ribbon_5"/>
    <property type="match status" value="1"/>
</dbReference>
<sequence>MHMQSGDLITRCPHCNTTFRVTENQFEVAGSAVRCGSCLEIFTARNHIIELNTSAAQEHDPLSGTRDVRVGTDVDDESVEPTEVALESGSELGGDIPSSEEPLVPAKDDRDDDFEMFADDPFFSEDDDSRGAGHAGDKTFDDEDFIESDGGFSELDPDGANANSVSFSSESDEIRTLDEMSVMGLDIDTDKDTDTDRESHFDEAETGPSDEITDDTNWDSEEDRDHRVYSPDDEDTQGKLFALSKDDTAVGGGTPSPQDVHPLEDAASPQENSDSGSATMDFESDWPHPEDDEDEDPFGEGSDWSDDAKARLLAATDDGRAPGTFSARDDDDQEDIDVEPYGEAETLEIAGIHEEERVHETESEPGTEAPSFSDHLDHYLQEVTAGDESDSRGQESRTPSASSAEAAYRAAEEAEDLPLAPSGAPEEIDAAHFAEQIKKALQDQPPEDPIEDVEERPLDDVPRVSGWWWSAVVALTLLLFGQWMWSDRETLAQDETLRPAYLSVCSVIGCEVSAFNDPDKLTAGDLVVRQVPEKPGVLHVDAIIRNDAGFRQPFPVVYLRFSSVRGDALAARRFAPSDYLAGEMNGVRMIPAQTEVRISLSVIDPGAEALGYSLELMPDGVPFG</sequence>
<dbReference type="InterPro" id="IPR021834">
    <property type="entry name" value="DUF3426"/>
</dbReference>
<accession>A0A2A5X0B6</accession>
<evidence type="ECO:0000313" key="4">
    <source>
        <dbReference type="Proteomes" id="UP000219327"/>
    </source>
</evidence>
<feature type="compositionally biased region" description="Basic and acidic residues" evidence="1">
    <location>
        <begin position="351"/>
        <end position="362"/>
    </location>
</feature>
<comment type="caution">
    <text evidence="3">The sequence shown here is derived from an EMBL/GenBank/DDBJ whole genome shotgun (WGS) entry which is preliminary data.</text>
</comment>
<dbReference type="Pfam" id="PF11906">
    <property type="entry name" value="DUF3426"/>
    <property type="match status" value="1"/>
</dbReference>
<feature type="compositionally biased region" description="Basic and acidic residues" evidence="1">
    <location>
        <begin position="129"/>
        <end position="139"/>
    </location>
</feature>
<reference evidence="3 4" key="1">
    <citation type="submission" date="2017-08" db="EMBL/GenBank/DDBJ databases">
        <title>Fine stratification of microbial communities through a metagenomic profile of the photic zone.</title>
        <authorList>
            <person name="Haro-Moreno J.M."/>
            <person name="Lopez-Perez M."/>
            <person name="De La Torre J."/>
            <person name="Picazo A."/>
            <person name="Camacho A."/>
            <person name="Rodriguez-Valera F."/>
        </authorList>
    </citation>
    <scope>NUCLEOTIDE SEQUENCE [LARGE SCALE GENOMIC DNA]</scope>
    <source>
        <strain evidence="3">MED-G24</strain>
    </source>
</reference>
<dbReference type="EMBL" id="NTKD01000002">
    <property type="protein sequence ID" value="PDH41887.1"/>
    <property type="molecule type" value="Genomic_DNA"/>
</dbReference>
<organism evidence="3 4">
    <name type="scientific">OM182 bacterium MED-G24</name>
    <dbReference type="NCBI Taxonomy" id="1986255"/>
    <lineage>
        <taxon>Bacteria</taxon>
        <taxon>Pseudomonadati</taxon>
        <taxon>Pseudomonadota</taxon>
        <taxon>Gammaproteobacteria</taxon>
        <taxon>OMG group</taxon>
        <taxon>OM182 clade</taxon>
    </lineage>
</organism>